<organism evidence="2 3">
    <name type="scientific">Steinernema glaseri</name>
    <dbReference type="NCBI Taxonomy" id="37863"/>
    <lineage>
        <taxon>Eukaryota</taxon>
        <taxon>Metazoa</taxon>
        <taxon>Ecdysozoa</taxon>
        <taxon>Nematoda</taxon>
        <taxon>Chromadorea</taxon>
        <taxon>Rhabditida</taxon>
        <taxon>Tylenchina</taxon>
        <taxon>Panagrolaimomorpha</taxon>
        <taxon>Strongyloidoidea</taxon>
        <taxon>Steinernematidae</taxon>
        <taxon>Steinernema</taxon>
    </lineage>
</organism>
<dbReference type="AlphaFoldDB" id="A0A1I8APQ6"/>
<keyword evidence="2" id="KW-1185">Reference proteome</keyword>
<feature type="region of interest" description="Disordered" evidence="1">
    <location>
        <begin position="53"/>
        <end position="73"/>
    </location>
</feature>
<proteinExistence type="predicted"/>
<reference evidence="3" key="1">
    <citation type="submission" date="2016-11" db="UniProtKB">
        <authorList>
            <consortium name="WormBaseParasite"/>
        </authorList>
    </citation>
    <scope>IDENTIFICATION</scope>
</reference>
<protein>
    <submittedName>
        <fullName evidence="3">Chromosome partition protein Smc</fullName>
    </submittedName>
</protein>
<evidence type="ECO:0000313" key="3">
    <source>
        <dbReference type="WBParaSite" id="L893_g790.t1"/>
    </source>
</evidence>
<evidence type="ECO:0000313" key="2">
    <source>
        <dbReference type="Proteomes" id="UP000095287"/>
    </source>
</evidence>
<sequence length="144" mass="16600">MIGPEELTAFLEELHNYKVEYRPSQSAAEKKSLIDDIRKAVTDLHRETDRLKTQVKETAARRDEVKKQNDDMKRQIAIATNSLKESEESIARLNAEAQTMQDMIDEELLRFNTQKMAELAELKTMTQKLIGRNMVLIEGKGNYS</sequence>
<dbReference type="WBParaSite" id="L893_g790.t1">
    <property type="protein sequence ID" value="L893_g790.t1"/>
    <property type="gene ID" value="L893_g790"/>
</dbReference>
<name>A0A1I8APQ6_9BILA</name>
<accession>A0A1I8APQ6</accession>
<evidence type="ECO:0000256" key="1">
    <source>
        <dbReference type="SAM" id="MobiDB-lite"/>
    </source>
</evidence>
<dbReference type="Proteomes" id="UP000095287">
    <property type="component" value="Unplaced"/>
</dbReference>